<reference evidence="2" key="1">
    <citation type="submission" date="2021-04" db="EMBL/GenBank/DDBJ databases">
        <title>Phycicoccus avicenniae sp. nov., a novel endophytic actinomycetes isolated from branch of Avicennia mariana.</title>
        <authorList>
            <person name="Tuo L."/>
        </authorList>
    </citation>
    <scope>NUCLEOTIDE SEQUENCE</scope>
    <source>
        <strain evidence="2">BSK3Z-2</strain>
    </source>
</reference>
<proteinExistence type="predicted"/>
<keyword evidence="1" id="KW-1133">Transmembrane helix</keyword>
<comment type="caution">
    <text evidence="2">The sequence shown here is derived from an EMBL/GenBank/DDBJ whole genome shotgun (WGS) entry which is preliminary data.</text>
</comment>
<accession>A0A941HZ08</accession>
<keyword evidence="3" id="KW-1185">Reference proteome</keyword>
<dbReference type="AlphaFoldDB" id="A0A941HZ08"/>
<dbReference type="EMBL" id="JAGSNF010000001">
    <property type="protein sequence ID" value="MBR7741739.1"/>
    <property type="molecule type" value="Genomic_DNA"/>
</dbReference>
<keyword evidence="1" id="KW-0472">Membrane</keyword>
<feature type="transmembrane region" description="Helical" evidence="1">
    <location>
        <begin position="12"/>
        <end position="39"/>
    </location>
</feature>
<keyword evidence="1" id="KW-0812">Transmembrane</keyword>
<evidence type="ECO:0000313" key="2">
    <source>
        <dbReference type="EMBL" id="MBR7741739.1"/>
    </source>
</evidence>
<feature type="transmembrane region" description="Helical" evidence="1">
    <location>
        <begin position="64"/>
        <end position="85"/>
    </location>
</feature>
<name>A0A941HZ08_9MICO</name>
<organism evidence="2 3">
    <name type="scientific">Phycicoccus avicenniae</name>
    <dbReference type="NCBI Taxonomy" id="2828860"/>
    <lineage>
        <taxon>Bacteria</taxon>
        <taxon>Bacillati</taxon>
        <taxon>Actinomycetota</taxon>
        <taxon>Actinomycetes</taxon>
        <taxon>Micrococcales</taxon>
        <taxon>Intrasporangiaceae</taxon>
        <taxon>Phycicoccus</taxon>
    </lineage>
</organism>
<feature type="transmembrane region" description="Helical" evidence="1">
    <location>
        <begin position="117"/>
        <end position="137"/>
    </location>
</feature>
<protein>
    <submittedName>
        <fullName evidence="2">Uncharacterized protein</fullName>
    </submittedName>
</protein>
<gene>
    <name evidence="2" type="ORF">KC207_00320</name>
</gene>
<evidence type="ECO:0000313" key="3">
    <source>
        <dbReference type="Proteomes" id="UP000677016"/>
    </source>
</evidence>
<dbReference type="Proteomes" id="UP000677016">
    <property type="component" value="Unassembled WGS sequence"/>
</dbReference>
<dbReference type="RefSeq" id="WP_211600860.1">
    <property type="nucleotide sequence ID" value="NZ_JAGSNF010000001.1"/>
</dbReference>
<evidence type="ECO:0000256" key="1">
    <source>
        <dbReference type="SAM" id="Phobius"/>
    </source>
</evidence>
<feature type="transmembrane region" description="Helical" evidence="1">
    <location>
        <begin position="94"/>
        <end position="111"/>
    </location>
</feature>
<sequence>MTTQQPAADRGGPWVFVALFCTALTTLPFVVVGTLSALARAVVGPQAVTGSSGALGLLPHPAELAGLMAFAAPVWFVGAVAAAFVPGLATRSRLLLAACGPATVAAVLVGLTNAGGLVAALDALVIAAVGWVVVSVLRRTWLEAEAPAAR</sequence>